<reference evidence="1" key="1">
    <citation type="submission" date="2017-03" db="EMBL/GenBank/DDBJ databases">
        <title>The mitochondrial genome of the carnivorous plant Utricularia reniformis (Lentibulariaceae): structure, comparative analysis and evolutionary landmarks.</title>
        <authorList>
            <person name="Silva S.R."/>
            <person name="Alvarenga D.O."/>
            <person name="Michael T.P."/>
            <person name="Miranda V.F.O."/>
            <person name="Varani A.M."/>
        </authorList>
    </citation>
    <scope>NUCLEOTIDE SEQUENCE</scope>
</reference>
<geneLocation type="mitochondrion" evidence="1"/>
<evidence type="ECO:0000313" key="1">
    <source>
        <dbReference type="EMBL" id="ART32423.1"/>
    </source>
</evidence>
<accession>A0A1Y0B4U4</accession>
<keyword evidence="1" id="KW-0496">Mitochondrion</keyword>
<organism evidence="1">
    <name type="scientific">Utricularia reniformis</name>
    <dbReference type="NCBI Taxonomy" id="192314"/>
    <lineage>
        <taxon>Eukaryota</taxon>
        <taxon>Viridiplantae</taxon>
        <taxon>Streptophyta</taxon>
        <taxon>Embryophyta</taxon>
        <taxon>Tracheophyta</taxon>
        <taxon>Spermatophyta</taxon>
        <taxon>Magnoliopsida</taxon>
        <taxon>eudicotyledons</taxon>
        <taxon>Gunneridae</taxon>
        <taxon>Pentapetalae</taxon>
        <taxon>asterids</taxon>
        <taxon>lamiids</taxon>
        <taxon>Lamiales</taxon>
        <taxon>Lentibulariaceae</taxon>
        <taxon>Utricularia</taxon>
    </lineage>
</organism>
<dbReference type="EMBL" id="KY774314">
    <property type="protein sequence ID" value="ART32423.1"/>
    <property type="molecule type" value="Genomic_DNA"/>
</dbReference>
<sequence>MLFFFYQGSKVAPQLLVQTEMYVSKDKPLA</sequence>
<protein>
    <submittedName>
        <fullName evidence="1">Uncharacterized protein</fullName>
    </submittedName>
</protein>
<dbReference type="AlphaFoldDB" id="A0A1Y0B4U4"/>
<proteinExistence type="predicted"/>
<name>A0A1Y0B4U4_9LAMI</name>
<gene>
    <name evidence="1" type="ORF">AEK19_MT2278</name>
</gene>